<reference evidence="4" key="1">
    <citation type="submission" date="2016-11" db="EMBL/GenBank/DDBJ databases">
        <authorList>
            <person name="Varghese N."/>
            <person name="Submissions S."/>
        </authorList>
    </citation>
    <scope>NUCLEOTIDE SEQUENCE [LARGE SCALE GENOMIC DNA]</scope>
    <source>
        <strain evidence="4">Sac-22</strain>
    </source>
</reference>
<keyword evidence="1" id="KW-0472">Membrane</keyword>
<evidence type="ECO:0000256" key="2">
    <source>
        <dbReference type="SAM" id="SignalP"/>
    </source>
</evidence>
<gene>
    <name evidence="3" type="ORF">SAMN05192549_102260</name>
</gene>
<sequence>MKFLFCVLLSVLTLGSAHATDEAVCPARGGSQQSAPIDAAIARLDNARVALPSPSLASGTLSYLTIYPNFAERLDRICVLGYFELRRGAQVLSLPFTVDSVEVVKLPSQSAPEQTQANTRIFFRVPSIADFDNQTEAQRFWRFWDRDQTLHLKIAAFAYADEVRGEPYFGRDLPLTVSGKGGSVVAALLFAVFFYLLAAAAIPTGARSINADGKPGRRWRGGAGRLLPWNITGANGQASLSQLQMLMFTLIVATLLFYQWLRTGLLQELSTDLLYLIGISTAGTAASQVATNIRKDLDPLIYQYVQQLGWFTAPIAEIQGKGRPSGLLLTNKRFDIYKFQMLVFTFVIAAYVIASGANELGNIQISATLLTLMGMSQGAYVGGRAAADQLSPLQDQLRGMQNLQQRYRDNADPNVALELRRQFQLAAAQAGATFGVIYNRVLPSHMLDMPVDALAALAPSAPPAT</sequence>
<keyword evidence="1" id="KW-1133">Transmembrane helix</keyword>
<name>A0A1M7KWC5_9BURK</name>
<keyword evidence="4" id="KW-1185">Reference proteome</keyword>
<organism evidence="3 4">
    <name type="scientific">Duganella sacchari</name>
    <dbReference type="NCBI Taxonomy" id="551987"/>
    <lineage>
        <taxon>Bacteria</taxon>
        <taxon>Pseudomonadati</taxon>
        <taxon>Pseudomonadota</taxon>
        <taxon>Betaproteobacteria</taxon>
        <taxon>Burkholderiales</taxon>
        <taxon>Oxalobacteraceae</taxon>
        <taxon>Telluria group</taxon>
        <taxon>Duganella</taxon>
    </lineage>
</organism>
<evidence type="ECO:0000256" key="1">
    <source>
        <dbReference type="SAM" id="Phobius"/>
    </source>
</evidence>
<feature type="transmembrane region" description="Helical" evidence="1">
    <location>
        <begin position="339"/>
        <end position="357"/>
    </location>
</feature>
<dbReference type="RefSeq" id="WP_072782019.1">
    <property type="nucleotide sequence ID" value="NZ_FRCX01000002.1"/>
</dbReference>
<feature type="chain" id="PRO_5012794090" evidence="2">
    <location>
        <begin position="20"/>
        <end position="465"/>
    </location>
</feature>
<keyword evidence="1" id="KW-0812">Transmembrane</keyword>
<feature type="transmembrane region" description="Helical" evidence="1">
    <location>
        <begin position="243"/>
        <end position="261"/>
    </location>
</feature>
<feature type="signal peptide" evidence="2">
    <location>
        <begin position="1"/>
        <end position="19"/>
    </location>
</feature>
<dbReference type="EMBL" id="FRCX01000002">
    <property type="protein sequence ID" value="SHM69812.1"/>
    <property type="molecule type" value="Genomic_DNA"/>
</dbReference>
<dbReference type="OrthoDB" id="8750208at2"/>
<dbReference type="Proteomes" id="UP000184339">
    <property type="component" value="Unassembled WGS sequence"/>
</dbReference>
<proteinExistence type="predicted"/>
<protein>
    <submittedName>
        <fullName evidence="3">Uncharacterized protein</fullName>
    </submittedName>
</protein>
<evidence type="ECO:0000313" key="3">
    <source>
        <dbReference type="EMBL" id="SHM69812.1"/>
    </source>
</evidence>
<keyword evidence="2" id="KW-0732">Signal</keyword>
<feature type="transmembrane region" description="Helical" evidence="1">
    <location>
        <begin position="181"/>
        <end position="202"/>
    </location>
</feature>
<dbReference type="AlphaFoldDB" id="A0A1M7KWC5"/>
<accession>A0A1M7KWC5</accession>
<evidence type="ECO:0000313" key="4">
    <source>
        <dbReference type="Proteomes" id="UP000184339"/>
    </source>
</evidence>
<feature type="transmembrane region" description="Helical" evidence="1">
    <location>
        <begin position="273"/>
        <end position="293"/>
    </location>
</feature>